<dbReference type="CDD" id="cd00160">
    <property type="entry name" value="RhoGEF"/>
    <property type="match status" value="1"/>
</dbReference>
<organism evidence="3 4">
    <name type="scientific">Amphibalanus amphitrite</name>
    <name type="common">Striped barnacle</name>
    <name type="synonym">Balanus amphitrite</name>
    <dbReference type="NCBI Taxonomy" id="1232801"/>
    <lineage>
        <taxon>Eukaryota</taxon>
        <taxon>Metazoa</taxon>
        <taxon>Ecdysozoa</taxon>
        <taxon>Arthropoda</taxon>
        <taxon>Crustacea</taxon>
        <taxon>Multicrustacea</taxon>
        <taxon>Cirripedia</taxon>
        <taxon>Thoracica</taxon>
        <taxon>Thoracicalcarea</taxon>
        <taxon>Balanomorpha</taxon>
        <taxon>Balanoidea</taxon>
        <taxon>Balanidae</taxon>
        <taxon>Amphibalaninae</taxon>
        <taxon>Amphibalanus</taxon>
    </lineage>
</organism>
<evidence type="ECO:0000313" key="4">
    <source>
        <dbReference type="Proteomes" id="UP000440578"/>
    </source>
</evidence>
<dbReference type="PROSITE" id="PS50010">
    <property type="entry name" value="DH_2"/>
    <property type="match status" value="1"/>
</dbReference>
<name>A0A6A4WDD8_AMPAM</name>
<dbReference type="Pfam" id="PF00621">
    <property type="entry name" value="RhoGEF"/>
    <property type="match status" value="1"/>
</dbReference>
<accession>A0A6A4WDD8</accession>
<dbReference type="EMBL" id="VIIS01001139">
    <property type="protein sequence ID" value="KAF0301660.1"/>
    <property type="molecule type" value="Genomic_DNA"/>
</dbReference>
<keyword evidence="4" id="KW-1185">Reference proteome</keyword>
<dbReference type="InterPro" id="IPR000219">
    <property type="entry name" value="DH_dom"/>
</dbReference>
<dbReference type="PANTHER" id="PTHR12845">
    <property type="entry name" value="GUANINE NUCLEOTIDE EXCHANGE FACTOR"/>
    <property type="match status" value="1"/>
</dbReference>
<sequence>MLVIRPSASLTAATSPSSPGEPPLWCRLPSVVNSGVLDSLSSDQRKLRETLFEIISTEESYHNSLQLIERHFREPLRALSQKPTSTKENGQNSISGIEFRELFQNLDEVRRCSASFLTSLNNIPMDDLSGLCDIVQEHAKYHFYPYKVYCARKVQQDRRLQQLTKRSSPLAALIARLETSPEVRGLGLPALLHLPVQRVQRLPMMLAAVLKRMPLDHPERQSCEQANRALTELARDCDESAARGIGSMSD</sequence>
<reference evidence="3 4" key="1">
    <citation type="submission" date="2019-07" db="EMBL/GenBank/DDBJ databases">
        <title>Draft genome assembly of a fouling barnacle, Amphibalanus amphitrite (Darwin, 1854): The first reference genome for Thecostraca.</title>
        <authorList>
            <person name="Kim W."/>
        </authorList>
    </citation>
    <scope>NUCLEOTIDE SEQUENCE [LARGE SCALE GENOMIC DNA]</scope>
    <source>
        <strain evidence="3">SNU_AA5</strain>
        <tissue evidence="3">Soma without cirri and trophi</tissue>
    </source>
</reference>
<feature type="compositionally biased region" description="Low complexity" evidence="1">
    <location>
        <begin position="1"/>
        <end position="18"/>
    </location>
</feature>
<dbReference type="InterPro" id="IPR047271">
    <property type="entry name" value="Ephexin-like"/>
</dbReference>
<dbReference type="GO" id="GO:0005085">
    <property type="term" value="F:guanyl-nucleotide exchange factor activity"/>
    <property type="evidence" value="ECO:0007669"/>
    <property type="project" value="InterPro"/>
</dbReference>
<dbReference type="AlphaFoldDB" id="A0A6A4WDD8"/>
<comment type="caution">
    <text evidence="3">The sequence shown here is derived from an EMBL/GenBank/DDBJ whole genome shotgun (WGS) entry which is preliminary data.</text>
</comment>
<dbReference type="SUPFAM" id="SSF48065">
    <property type="entry name" value="DBL homology domain (DH-domain)"/>
    <property type="match status" value="1"/>
</dbReference>
<dbReference type="PANTHER" id="PTHR12845:SF5">
    <property type="entry name" value="EPHEXIN, ISOFORM D"/>
    <property type="match status" value="1"/>
</dbReference>
<protein>
    <submittedName>
        <fullName evidence="3">Rho guanine nucleotide exchange factor 16</fullName>
    </submittedName>
</protein>
<evidence type="ECO:0000256" key="1">
    <source>
        <dbReference type="SAM" id="MobiDB-lite"/>
    </source>
</evidence>
<dbReference type="SMART" id="SM00325">
    <property type="entry name" value="RhoGEF"/>
    <property type="match status" value="1"/>
</dbReference>
<evidence type="ECO:0000259" key="2">
    <source>
        <dbReference type="PROSITE" id="PS50010"/>
    </source>
</evidence>
<dbReference type="Proteomes" id="UP000440578">
    <property type="component" value="Unassembled WGS sequence"/>
</dbReference>
<dbReference type="Gene3D" id="1.20.900.10">
    <property type="entry name" value="Dbl homology (DH) domain"/>
    <property type="match status" value="1"/>
</dbReference>
<proteinExistence type="predicted"/>
<feature type="region of interest" description="Disordered" evidence="1">
    <location>
        <begin position="1"/>
        <end position="21"/>
    </location>
</feature>
<dbReference type="InterPro" id="IPR035899">
    <property type="entry name" value="DBL_dom_sf"/>
</dbReference>
<gene>
    <name evidence="3" type="primary">Arhgef16_0</name>
    <name evidence="3" type="ORF">FJT64_026095</name>
</gene>
<feature type="domain" description="DH" evidence="2">
    <location>
        <begin position="46"/>
        <end position="240"/>
    </location>
</feature>
<evidence type="ECO:0000313" key="3">
    <source>
        <dbReference type="EMBL" id="KAF0301660.1"/>
    </source>
</evidence>
<dbReference type="OrthoDB" id="27593at2759"/>